<protein>
    <submittedName>
        <fullName evidence="1">Uncharacterized protein</fullName>
    </submittedName>
</protein>
<dbReference type="Proteomes" id="UP000319783">
    <property type="component" value="Unassembled WGS sequence"/>
</dbReference>
<proteinExistence type="predicted"/>
<comment type="caution">
    <text evidence="1">The sequence shown here is derived from an EMBL/GenBank/DDBJ whole genome shotgun (WGS) entry which is preliminary data.</text>
</comment>
<gene>
    <name evidence="1" type="ORF">JETT_3364</name>
</gene>
<dbReference type="AlphaFoldDB" id="A0A533QIJ5"/>
<name>A0A533QIJ5_9BACT</name>
<reference evidence="1 2" key="1">
    <citation type="submission" date="2019-04" db="EMBL/GenBank/DDBJ databases">
        <title>Genome of a novel bacterium Candidatus Jettenia ecosi reconstructed from metagenome of an anammox bioreactor.</title>
        <authorList>
            <person name="Mardanov A.V."/>
            <person name="Beletsky A.V."/>
            <person name="Ravin N.V."/>
            <person name="Botchkova E.A."/>
            <person name="Litti Y.V."/>
            <person name="Nozhevnikova A.N."/>
        </authorList>
    </citation>
    <scope>NUCLEOTIDE SEQUENCE [LARGE SCALE GENOMIC DNA]</scope>
    <source>
        <strain evidence="1">J2</strain>
    </source>
</reference>
<evidence type="ECO:0000313" key="2">
    <source>
        <dbReference type="Proteomes" id="UP000319783"/>
    </source>
</evidence>
<evidence type="ECO:0000313" key="1">
    <source>
        <dbReference type="EMBL" id="TLD40360.1"/>
    </source>
</evidence>
<organism evidence="1 2">
    <name type="scientific">Candidatus Jettenia ecosi</name>
    <dbReference type="NCBI Taxonomy" id="2494326"/>
    <lineage>
        <taxon>Bacteria</taxon>
        <taxon>Pseudomonadati</taxon>
        <taxon>Planctomycetota</taxon>
        <taxon>Candidatus Brocadiia</taxon>
        <taxon>Candidatus Brocadiales</taxon>
        <taxon>Candidatus Brocadiaceae</taxon>
        <taxon>Candidatus Jettenia</taxon>
    </lineage>
</organism>
<dbReference type="EMBL" id="SULG01000107">
    <property type="protein sequence ID" value="TLD40360.1"/>
    <property type="molecule type" value="Genomic_DNA"/>
</dbReference>
<sequence>MYIGNHLNEIINRIDDEPNKIFNELSNKRFPGYNNKGERIEKIFGPKFTSTIFNFISPQRYAIIDKFASKALEYIYDNISIIVKDSNDSGGFRFIT</sequence>
<accession>A0A533QIJ5</accession>